<dbReference type="Gene3D" id="3.40.190.10">
    <property type="entry name" value="Periplasmic binding protein-like II"/>
    <property type="match status" value="1"/>
</dbReference>
<evidence type="ECO:0000256" key="2">
    <source>
        <dbReference type="ARBA" id="ARBA00022448"/>
    </source>
</evidence>
<dbReference type="PROSITE" id="PS51257">
    <property type="entry name" value="PROKAR_LIPOPROTEIN"/>
    <property type="match status" value="1"/>
</dbReference>
<dbReference type="EMBL" id="BAAANK010000012">
    <property type="protein sequence ID" value="GAA1846411.1"/>
    <property type="molecule type" value="Genomic_DNA"/>
</dbReference>
<evidence type="ECO:0000256" key="3">
    <source>
        <dbReference type="ARBA" id="ARBA00022729"/>
    </source>
</evidence>
<protein>
    <submittedName>
        <fullName evidence="5">Maltodextrin ABC transporter substrate-binding protein MdxE</fullName>
    </submittedName>
</protein>
<dbReference type="RefSeq" id="WP_157428509.1">
    <property type="nucleotide sequence ID" value="NZ_BAAANK010000012.1"/>
</dbReference>
<evidence type="ECO:0000256" key="1">
    <source>
        <dbReference type="ARBA" id="ARBA00008520"/>
    </source>
</evidence>
<dbReference type="PANTHER" id="PTHR30061">
    <property type="entry name" value="MALTOSE-BINDING PERIPLASMIC PROTEIN"/>
    <property type="match status" value="1"/>
</dbReference>
<evidence type="ECO:0000313" key="5">
    <source>
        <dbReference type="EMBL" id="GAA1846411.1"/>
    </source>
</evidence>
<dbReference type="CDD" id="cd13585">
    <property type="entry name" value="PBP2_TMBP_like"/>
    <property type="match status" value="1"/>
</dbReference>
<keyword evidence="6" id="KW-1185">Reference proteome</keyword>
<comment type="similarity">
    <text evidence="1">Belongs to the bacterial solute-binding protein 1 family.</text>
</comment>
<dbReference type="Pfam" id="PF01547">
    <property type="entry name" value="SBP_bac_1"/>
    <property type="match status" value="1"/>
</dbReference>
<accession>A0ABN2N1J0</accession>
<gene>
    <name evidence="5" type="primary">mdxE</name>
    <name evidence="5" type="ORF">GCM10009750_36020</name>
</gene>
<name>A0ABN2N1J0_9MICO</name>
<evidence type="ECO:0000313" key="6">
    <source>
        <dbReference type="Proteomes" id="UP001501746"/>
    </source>
</evidence>
<comment type="caution">
    <text evidence="5">The sequence shown here is derived from an EMBL/GenBank/DDBJ whole genome shotgun (WGS) entry which is preliminary data.</text>
</comment>
<feature type="signal peptide" evidence="4">
    <location>
        <begin position="1"/>
        <end position="21"/>
    </location>
</feature>
<reference evidence="5 6" key="1">
    <citation type="journal article" date="2019" name="Int. J. Syst. Evol. Microbiol.">
        <title>The Global Catalogue of Microorganisms (GCM) 10K type strain sequencing project: providing services to taxonomists for standard genome sequencing and annotation.</title>
        <authorList>
            <consortium name="The Broad Institute Genomics Platform"/>
            <consortium name="The Broad Institute Genome Sequencing Center for Infectious Disease"/>
            <person name="Wu L."/>
            <person name="Ma J."/>
        </authorList>
    </citation>
    <scope>NUCLEOTIDE SEQUENCE [LARGE SCALE GENOMIC DNA]</scope>
    <source>
        <strain evidence="5 6">JCM 14323</strain>
    </source>
</reference>
<dbReference type="Proteomes" id="UP001501746">
    <property type="component" value="Unassembled WGS sequence"/>
</dbReference>
<sequence length="430" mass="46057">MRNHRTLAAMGIALSATVMLAACTSGSEAGGGDGPVEITMIGADLPEVFAPLIDAFEEENPEITVTYQNVPFDQYNNVLQQRIGGKDAGVDVYLADAGAIGSLATKGFLTDLSEYRDQVEESSLPATVEGNMFDGKLWALPMWTSLQYLYYNKSLLDAAGIAHPSIESDDRATWEDLTTDAKSAQAAGAEWGLLFDQTDRYYQLQALPESKGGGSGATGDDLLTADVTNDGWIESMKWYGSLFEDGVAPRGVETDQMVQLFAGGKAAYFVGGPWSLTPILEADSKVDYGIAPNPMFDGGTPAMPTGSWNIAISPATDALEASKKFIEFASLDAEGNAISAQEVIIPPTNVDSFSDYITKMDGQDAPNTDGMGELTLSELEDSAVNRPNTPGFTQMQDVLGRAFSDIRNGGDVEETLQKAQDELQGLWDRL</sequence>
<keyword evidence="3 4" id="KW-0732">Signal</keyword>
<organism evidence="5 6">
    <name type="scientific">Agromyces salentinus</name>
    <dbReference type="NCBI Taxonomy" id="269421"/>
    <lineage>
        <taxon>Bacteria</taxon>
        <taxon>Bacillati</taxon>
        <taxon>Actinomycetota</taxon>
        <taxon>Actinomycetes</taxon>
        <taxon>Micrococcales</taxon>
        <taxon>Microbacteriaceae</taxon>
        <taxon>Agromyces</taxon>
    </lineage>
</organism>
<proteinExistence type="inferred from homology"/>
<feature type="chain" id="PRO_5045788769" evidence="4">
    <location>
        <begin position="22"/>
        <end position="430"/>
    </location>
</feature>
<dbReference type="PANTHER" id="PTHR30061:SF50">
    <property type="entry name" value="MALTOSE_MALTODEXTRIN-BINDING PERIPLASMIC PROTEIN"/>
    <property type="match status" value="1"/>
</dbReference>
<dbReference type="InterPro" id="IPR006059">
    <property type="entry name" value="SBP"/>
</dbReference>
<keyword evidence="2" id="KW-0813">Transport</keyword>
<dbReference type="SUPFAM" id="SSF53850">
    <property type="entry name" value="Periplasmic binding protein-like II"/>
    <property type="match status" value="1"/>
</dbReference>
<evidence type="ECO:0000256" key="4">
    <source>
        <dbReference type="SAM" id="SignalP"/>
    </source>
</evidence>